<name>A0ABU2MTS7_9ACTN</name>
<dbReference type="SUPFAM" id="SSF143492">
    <property type="entry name" value="Prenyltransferase-like"/>
    <property type="match status" value="1"/>
</dbReference>
<dbReference type="CDD" id="cd13931">
    <property type="entry name" value="PT-CloQ_NphB"/>
    <property type="match status" value="1"/>
</dbReference>
<reference evidence="5" key="1">
    <citation type="submission" date="2023-07" db="EMBL/GenBank/DDBJ databases">
        <title>30 novel species of actinomycetes from the DSMZ collection.</title>
        <authorList>
            <person name="Nouioui I."/>
        </authorList>
    </citation>
    <scope>NUCLEOTIDE SEQUENCE [LARGE SCALE GENOMIC DNA]</scope>
    <source>
        <strain evidence="5">DSM 44938</strain>
    </source>
</reference>
<evidence type="ECO:0000256" key="1">
    <source>
        <dbReference type="ARBA" id="ARBA00005368"/>
    </source>
</evidence>
<keyword evidence="5" id="KW-1185">Reference proteome</keyword>
<comment type="caution">
    <text evidence="4">The sequence shown here is derived from an EMBL/GenBank/DDBJ whole genome shotgun (WGS) entry which is preliminary data.</text>
</comment>
<dbReference type="SFLD" id="SFLDG01163">
    <property type="entry name" value="II"/>
    <property type="match status" value="1"/>
</dbReference>
<protein>
    <submittedName>
        <fullName evidence="4">Aromatic prenyltransferase</fullName>
    </submittedName>
</protein>
<organism evidence="4 5">
    <name type="scientific">Streptomyces litchfieldiae</name>
    <dbReference type="NCBI Taxonomy" id="3075543"/>
    <lineage>
        <taxon>Bacteria</taxon>
        <taxon>Bacillati</taxon>
        <taxon>Actinomycetota</taxon>
        <taxon>Actinomycetes</taxon>
        <taxon>Kitasatosporales</taxon>
        <taxon>Streptomycetaceae</taxon>
        <taxon>Streptomyces</taxon>
    </lineage>
</organism>
<dbReference type="Pfam" id="PF11468">
    <property type="entry name" value="PTase_Orf2"/>
    <property type="match status" value="1"/>
</dbReference>
<evidence type="ECO:0000313" key="4">
    <source>
        <dbReference type="EMBL" id="MDT0344935.1"/>
    </source>
</evidence>
<accession>A0ABU2MTS7</accession>
<dbReference type="InterPro" id="IPR020965">
    <property type="entry name" value="Prenyltransferase_CloQ"/>
</dbReference>
<keyword evidence="2" id="KW-0637">Prenyltransferase</keyword>
<comment type="similarity">
    <text evidence="1">Belongs to the aromatic prenyltransferase family.</text>
</comment>
<evidence type="ECO:0000256" key="3">
    <source>
        <dbReference type="ARBA" id="ARBA00022679"/>
    </source>
</evidence>
<evidence type="ECO:0000313" key="5">
    <source>
        <dbReference type="Proteomes" id="UP001183246"/>
    </source>
</evidence>
<dbReference type="InterPro" id="IPR036239">
    <property type="entry name" value="PrenylTrfase-like_sf"/>
</dbReference>
<dbReference type="RefSeq" id="WP_311706068.1">
    <property type="nucleotide sequence ID" value="NZ_JAVREL010000012.1"/>
</dbReference>
<evidence type="ECO:0000256" key="2">
    <source>
        <dbReference type="ARBA" id="ARBA00022602"/>
    </source>
</evidence>
<dbReference type="InterPro" id="IPR033964">
    <property type="entry name" value="ABBA"/>
</dbReference>
<keyword evidence="3" id="KW-0808">Transferase</keyword>
<dbReference type="Proteomes" id="UP001183246">
    <property type="component" value="Unassembled WGS sequence"/>
</dbReference>
<gene>
    <name evidence="4" type="ORF">RM590_20305</name>
</gene>
<proteinExistence type="inferred from homology"/>
<dbReference type="EMBL" id="JAVREL010000012">
    <property type="protein sequence ID" value="MDT0344935.1"/>
    <property type="molecule type" value="Genomic_DNA"/>
</dbReference>
<sequence length="306" mass="33975">MPETADLAGYYSAIEEAARLLDVPCSRDKVWPILTAYQDGLAQSVIAFRAATGARRAGELDCRFTMLPREMDPLAVAISNGLHPETDHPVGSLLSDIHERFPVDCYGIDFGVVGGFKKTWSFFPPDNMQHLGELAGIPSMPRSLAENVGFFARHGLEDKGSLIGIDHRSRTLNVYFGEPPAECFERKAILSMLDELELPEPSEQMLKLGELAFGIYVTLGWDSLNVERITFAVMTPDPLALPVHIEPTIEQFIKNAPYAPSAADRRFVYAVTSGPDGEYNKLQSYYQWQPHILNLMLLSDSVEEPA</sequence>
<dbReference type="SFLD" id="SFLDS00036">
    <property type="entry name" value="Aromatic_Prenyltransferase"/>
    <property type="match status" value="1"/>
</dbReference>